<proteinExistence type="predicted"/>
<evidence type="ECO:0000313" key="2">
    <source>
        <dbReference type="EMBL" id="WZJ20809.1"/>
    </source>
</evidence>
<feature type="transmembrane region" description="Helical" evidence="1">
    <location>
        <begin position="34"/>
        <end position="56"/>
    </location>
</feature>
<keyword evidence="1" id="KW-1133">Transmembrane helix</keyword>
<dbReference type="Proteomes" id="UP001479520">
    <property type="component" value="Chromosome"/>
</dbReference>
<dbReference type="RefSeq" id="WP_157272505.1">
    <property type="nucleotide sequence ID" value="NZ_CP151406.1"/>
</dbReference>
<organism evidence="2 3">
    <name type="scientific">Azonexus hydrophilus</name>
    <dbReference type="NCBI Taxonomy" id="418702"/>
    <lineage>
        <taxon>Bacteria</taxon>
        <taxon>Pseudomonadati</taxon>
        <taxon>Pseudomonadota</taxon>
        <taxon>Betaproteobacteria</taxon>
        <taxon>Rhodocyclales</taxon>
        <taxon>Azonexaceae</taxon>
        <taxon>Azonexus</taxon>
    </lineage>
</organism>
<feature type="transmembrane region" description="Helical" evidence="1">
    <location>
        <begin position="12"/>
        <end position="28"/>
    </location>
</feature>
<evidence type="ECO:0000313" key="3">
    <source>
        <dbReference type="Proteomes" id="UP001479520"/>
    </source>
</evidence>
<evidence type="ECO:0008006" key="4">
    <source>
        <dbReference type="Google" id="ProtNLM"/>
    </source>
</evidence>
<accession>A0ABZ2XDU4</accession>
<name>A0ABZ2XDU4_9RHOO</name>
<keyword evidence="1" id="KW-0812">Transmembrane</keyword>
<sequence length="92" mass="10785">MSRLKFRFCSFLKLFASVLALGVFFFVIHEQFGMSFQTIKVAVVILFAFIFVAELIKIRSRRPRQIITNKTEIIEIQQQLEIMLKNESSKNP</sequence>
<dbReference type="EMBL" id="CP151406">
    <property type="protein sequence ID" value="WZJ20809.1"/>
    <property type="molecule type" value="Genomic_DNA"/>
</dbReference>
<evidence type="ECO:0000256" key="1">
    <source>
        <dbReference type="SAM" id="Phobius"/>
    </source>
</evidence>
<gene>
    <name evidence="2" type="ORF">AADV58_12760</name>
</gene>
<keyword evidence="3" id="KW-1185">Reference proteome</keyword>
<keyword evidence="1" id="KW-0472">Membrane</keyword>
<protein>
    <recommendedName>
        <fullName evidence="4">DUF4229 domain-containing protein</fullName>
    </recommendedName>
</protein>
<reference evidence="2 3" key="1">
    <citation type="submission" date="2024-04" db="EMBL/GenBank/DDBJ databases">
        <title>Dissimilatory iodate-reducing microorganisms contribute to the enrichment of iodine in groundwater.</title>
        <authorList>
            <person name="Jiang Z."/>
        </authorList>
    </citation>
    <scope>NUCLEOTIDE SEQUENCE [LARGE SCALE GENOMIC DNA]</scope>
    <source>
        <strain evidence="2 3">NCP973</strain>
    </source>
</reference>